<name>A0A9J8A2Y3_CYPCA</name>
<dbReference type="PANTHER" id="PTHR15503">
    <property type="entry name" value="LDOC1 RELATED"/>
    <property type="match status" value="1"/>
</dbReference>
<dbReference type="AlphaFoldDB" id="A0A9J8A2Y3"/>
<dbReference type="Ensembl" id="ENSCCRT00000153604.1">
    <property type="protein sequence ID" value="ENSCCRP00000137076.1"/>
    <property type="gene ID" value="ENSCCRG00000068850.1"/>
</dbReference>
<keyword evidence="3" id="KW-1185">Reference proteome</keyword>
<accession>A0A9J8A2Y3</accession>
<dbReference type="InterPro" id="IPR032567">
    <property type="entry name" value="RTL1-rel"/>
</dbReference>
<sequence>MDVNAAAQGAAPDPFTEMVTALRQVLQSVSPPTETGASATNSTPLARPTCYTGEPSGCSGFILQCSLFVNANTCKFPNEATKVAFVISLLTGRALQWAEALWSSKSPVLSSFDAFVTHLQEVFGVALTPLSIHDELLNLRQGAAEIHDYTLRFRTLAATSGWNQIALLAAYRKGLKPQIRKQTNPFKRSSHSVRDRRSPLHQRVPELWHSRGHCIGQRSSVYFQGLASVFPASRDIRQFIFWISSTDQRPDRAEDSRNLTVPPYLLLSTPGYLEPVSAVG</sequence>
<protein>
    <recommendedName>
        <fullName evidence="1">DUF4939 domain-containing protein</fullName>
    </recommendedName>
</protein>
<evidence type="ECO:0000313" key="3">
    <source>
        <dbReference type="Proteomes" id="UP001108240"/>
    </source>
</evidence>
<dbReference type="InterPro" id="IPR032549">
    <property type="entry name" value="DUF4939"/>
</dbReference>
<evidence type="ECO:0000259" key="1">
    <source>
        <dbReference type="Pfam" id="PF16297"/>
    </source>
</evidence>
<dbReference type="PANTHER" id="PTHR15503:SF22">
    <property type="entry name" value="TRANSPOSON TY3-I GAG POLYPROTEIN"/>
    <property type="match status" value="1"/>
</dbReference>
<reference evidence="2" key="2">
    <citation type="submission" date="2025-09" db="UniProtKB">
        <authorList>
            <consortium name="Ensembl"/>
        </authorList>
    </citation>
    <scope>IDENTIFICATION</scope>
</reference>
<dbReference type="GeneTree" id="ENSGT00950000183173"/>
<dbReference type="Proteomes" id="UP001108240">
    <property type="component" value="Unplaced"/>
</dbReference>
<evidence type="ECO:0000313" key="2">
    <source>
        <dbReference type="Ensembl" id="ENSCCRP00000137076.1"/>
    </source>
</evidence>
<organism evidence="2 3">
    <name type="scientific">Cyprinus carpio carpio</name>
    <dbReference type="NCBI Taxonomy" id="630221"/>
    <lineage>
        <taxon>Eukaryota</taxon>
        <taxon>Metazoa</taxon>
        <taxon>Chordata</taxon>
        <taxon>Craniata</taxon>
        <taxon>Vertebrata</taxon>
        <taxon>Euteleostomi</taxon>
        <taxon>Actinopterygii</taxon>
        <taxon>Neopterygii</taxon>
        <taxon>Teleostei</taxon>
        <taxon>Ostariophysi</taxon>
        <taxon>Cypriniformes</taxon>
        <taxon>Cyprinidae</taxon>
        <taxon>Cyprininae</taxon>
        <taxon>Cyprinus</taxon>
    </lineage>
</organism>
<dbReference type="Pfam" id="PF16297">
    <property type="entry name" value="DUF4939"/>
    <property type="match status" value="1"/>
</dbReference>
<proteinExistence type="predicted"/>
<feature type="domain" description="DUF4939" evidence="1">
    <location>
        <begin position="40"/>
        <end position="125"/>
    </location>
</feature>
<reference evidence="2" key="1">
    <citation type="submission" date="2025-08" db="UniProtKB">
        <authorList>
            <consortium name="Ensembl"/>
        </authorList>
    </citation>
    <scope>IDENTIFICATION</scope>
</reference>